<protein>
    <submittedName>
        <fullName evidence="7">DNA polymerase V, subunit C</fullName>
    </submittedName>
</protein>
<dbReference type="InterPro" id="IPR043502">
    <property type="entry name" value="DNA/RNA_pol_sf"/>
</dbReference>
<name>A0A212KCA1_9BACT</name>
<evidence type="ECO:0000256" key="3">
    <source>
        <dbReference type="ARBA" id="ARBA00023199"/>
    </source>
</evidence>
<dbReference type="GO" id="GO:0003887">
    <property type="term" value="F:DNA-directed DNA polymerase activity"/>
    <property type="evidence" value="ECO:0007669"/>
    <property type="project" value="TreeGrafter"/>
</dbReference>
<organism evidence="7">
    <name type="scientific">uncultured Desulfovibrio sp</name>
    <dbReference type="NCBI Taxonomy" id="167968"/>
    <lineage>
        <taxon>Bacteria</taxon>
        <taxon>Pseudomonadati</taxon>
        <taxon>Thermodesulfobacteriota</taxon>
        <taxon>Desulfovibrionia</taxon>
        <taxon>Desulfovibrionales</taxon>
        <taxon>Desulfovibrionaceae</taxon>
        <taxon>Desulfovibrio</taxon>
        <taxon>environmental samples</taxon>
    </lineage>
</organism>
<dbReference type="CDD" id="cd01700">
    <property type="entry name" value="PolY_Pol_V_umuC"/>
    <property type="match status" value="1"/>
</dbReference>
<comment type="similarity">
    <text evidence="1">Belongs to the DNA polymerase type-Y family.</text>
</comment>
<reference evidence="7" key="1">
    <citation type="submission" date="2016-04" db="EMBL/GenBank/DDBJ databases">
        <authorList>
            <person name="Evans L.H."/>
            <person name="Alamgir A."/>
            <person name="Owens N."/>
            <person name="Weber N.D."/>
            <person name="Virtaneva K."/>
            <person name="Barbian K."/>
            <person name="Babar A."/>
            <person name="Rosenke K."/>
        </authorList>
    </citation>
    <scope>NUCLEOTIDE SEQUENCE</scope>
    <source>
        <strain evidence="7">92-2</strain>
    </source>
</reference>
<dbReference type="Gene3D" id="3.30.70.270">
    <property type="match status" value="1"/>
</dbReference>
<evidence type="ECO:0000256" key="2">
    <source>
        <dbReference type="ARBA" id="ARBA00022763"/>
    </source>
</evidence>
<dbReference type="GO" id="GO:0042276">
    <property type="term" value="P:error-prone translesion synthesis"/>
    <property type="evidence" value="ECO:0007669"/>
    <property type="project" value="TreeGrafter"/>
</dbReference>
<dbReference type="PROSITE" id="PS50173">
    <property type="entry name" value="UMUC"/>
    <property type="match status" value="1"/>
</dbReference>
<evidence type="ECO:0000313" key="7">
    <source>
        <dbReference type="EMBL" id="SBW09374.1"/>
    </source>
</evidence>
<keyword evidence="2" id="KW-0227">DNA damage</keyword>
<gene>
    <name evidence="7" type="primary">umuC</name>
    <name evidence="7" type="ORF">KM92DES2_12688</name>
</gene>
<dbReference type="InterPro" id="IPR043128">
    <property type="entry name" value="Rev_trsase/Diguanyl_cyclase"/>
</dbReference>
<dbReference type="Gene3D" id="3.30.1490.100">
    <property type="entry name" value="DNA polymerase, Y-family, little finger domain"/>
    <property type="match status" value="1"/>
</dbReference>
<dbReference type="InterPro" id="IPR025188">
    <property type="entry name" value="DUF4113"/>
</dbReference>
<dbReference type="Pfam" id="PF00817">
    <property type="entry name" value="IMS"/>
    <property type="match status" value="1"/>
</dbReference>
<dbReference type="Gene3D" id="1.10.150.20">
    <property type="entry name" value="5' to 3' exonuclease, C-terminal subdomain"/>
    <property type="match status" value="1"/>
</dbReference>
<dbReference type="InterPro" id="IPR017961">
    <property type="entry name" value="DNA_pol_Y-fam_little_finger"/>
</dbReference>
<dbReference type="PANTHER" id="PTHR11076:SF34">
    <property type="entry name" value="PROTEIN UMUC"/>
    <property type="match status" value="1"/>
</dbReference>
<dbReference type="EMBL" id="FLUP01000001">
    <property type="protein sequence ID" value="SBW09374.1"/>
    <property type="molecule type" value="Genomic_DNA"/>
</dbReference>
<sequence>MSSTSSDSPASLWALVDCNNFYASCERLFRPDLANRPVVVLSNNDGCIVSRSAEAKALGIPMGAPEFKLRSQLRALNVAVFSSNYALYGDISARVISILEQCCSLVEPYSIDESFLRLEAPQRANLPEFCRDVRQRIQRWTGITVSVGVGATRTLAKIATHVAKKHPSYGGVFSLVRQERDIDRVLAGTPVENVWGVGRRQARRLWAEGICTALHMKNADDIMLRRLLTVTGWRTALELRGVPCLGNETAPVARKTLMSTRSFAQRIHDKAMLAQALSTFAVRAATRLRREGLVASGLGVHIRTARPGQAAAEERLYDQTAQCPLPLPTADSQMFIRTALEGLDRIFLPGFAYAKAGVMLYGLERADAVQGSLLALAAGIESGGDGRRQSLMRSLDSINNRFGRDTVIFGAQGMGEAPWHMRQEHRSPRLTTCWNELPLARC</sequence>
<keyword evidence="3" id="KW-0741">SOS mutagenesis</keyword>
<proteinExistence type="inferred from homology"/>
<dbReference type="Pfam" id="PF13438">
    <property type="entry name" value="DUF4113"/>
    <property type="match status" value="1"/>
</dbReference>
<dbReference type="AlphaFoldDB" id="A0A212KCA1"/>
<dbReference type="GO" id="GO:0006281">
    <property type="term" value="P:DNA repair"/>
    <property type="evidence" value="ECO:0007669"/>
    <property type="project" value="UniProtKB-KW"/>
</dbReference>
<dbReference type="SUPFAM" id="SSF56672">
    <property type="entry name" value="DNA/RNA polymerases"/>
    <property type="match status" value="1"/>
</dbReference>
<dbReference type="GO" id="GO:0009432">
    <property type="term" value="P:SOS response"/>
    <property type="evidence" value="ECO:0007669"/>
    <property type="project" value="UniProtKB-KW"/>
</dbReference>
<dbReference type="InterPro" id="IPR001126">
    <property type="entry name" value="UmuC"/>
</dbReference>
<dbReference type="Pfam" id="PF11799">
    <property type="entry name" value="IMS_C"/>
    <property type="match status" value="1"/>
</dbReference>
<keyword evidence="4" id="KW-0234">DNA repair</keyword>
<dbReference type="SUPFAM" id="SSF100879">
    <property type="entry name" value="Lesion bypass DNA polymerase (Y-family), little finger domain"/>
    <property type="match status" value="1"/>
</dbReference>
<accession>A0A212KCA1</accession>
<evidence type="ECO:0000256" key="5">
    <source>
        <dbReference type="ARBA" id="ARBA00023236"/>
    </source>
</evidence>
<dbReference type="InterPro" id="IPR050116">
    <property type="entry name" value="DNA_polymerase-Y"/>
</dbReference>
<feature type="domain" description="UmuC" evidence="6">
    <location>
        <begin position="13"/>
        <end position="198"/>
    </location>
</feature>
<keyword evidence="5" id="KW-0742">SOS response</keyword>
<dbReference type="GO" id="GO:0005829">
    <property type="term" value="C:cytosol"/>
    <property type="evidence" value="ECO:0007669"/>
    <property type="project" value="TreeGrafter"/>
</dbReference>
<dbReference type="PANTHER" id="PTHR11076">
    <property type="entry name" value="DNA REPAIR POLYMERASE UMUC / TRANSFERASE FAMILY MEMBER"/>
    <property type="match status" value="1"/>
</dbReference>
<evidence type="ECO:0000256" key="1">
    <source>
        <dbReference type="ARBA" id="ARBA00010945"/>
    </source>
</evidence>
<dbReference type="Gene3D" id="3.40.1170.60">
    <property type="match status" value="1"/>
</dbReference>
<dbReference type="InterPro" id="IPR036775">
    <property type="entry name" value="DNA_pol_Y-fam_lit_finger_sf"/>
</dbReference>
<dbReference type="GO" id="GO:0003684">
    <property type="term" value="F:damaged DNA binding"/>
    <property type="evidence" value="ECO:0007669"/>
    <property type="project" value="InterPro"/>
</dbReference>
<evidence type="ECO:0000259" key="6">
    <source>
        <dbReference type="PROSITE" id="PS50173"/>
    </source>
</evidence>
<evidence type="ECO:0000256" key="4">
    <source>
        <dbReference type="ARBA" id="ARBA00023204"/>
    </source>
</evidence>
<dbReference type="RefSeq" id="WP_227118244.1">
    <property type="nucleotide sequence ID" value="NZ_LT598928.1"/>
</dbReference>